<evidence type="ECO:0000256" key="5">
    <source>
        <dbReference type="ARBA" id="ARBA00022737"/>
    </source>
</evidence>
<evidence type="ECO:0000256" key="7">
    <source>
        <dbReference type="ARBA" id="ARBA00023136"/>
    </source>
</evidence>
<sequence>MAPLTLAVDTTTKTASGGKMHIAHLESRSKPFASLSAKGEEENPFDFLRTVFGSFSNLLWVQIVDVKAESMACFVMDIDYCPVENIAEGVIAGGAAGVVVETALYPIDTIKTRLQAVDCEWLAVRGGGQIVWKGLYSGLAGNIAGVLPASALFVGVYEPAKQKLLKAFPENLSAFAHLVRSAISALAQDI</sequence>
<dbReference type="EMBL" id="CAMGYJ010000008">
    <property type="protein sequence ID" value="CAI0457241.1"/>
    <property type="molecule type" value="Genomic_DNA"/>
</dbReference>
<feature type="repeat" description="Solcar" evidence="8">
    <location>
        <begin position="84"/>
        <end position="163"/>
    </location>
</feature>
<evidence type="ECO:0000313" key="10">
    <source>
        <dbReference type="EMBL" id="CAI0457241.1"/>
    </source>
</evidence>
<keyword evidence="5" id="KW-0677">Repeat</keyword>
<dbReference type="InterPro" id="IPR018108">
    <property type="entry name" value="MCP_transmembrane"/>
</dbReference>
<comment type="caution">
    <text evidence="10">The sequence shown here is derived from an EMBL/GenBank/DDBJ whole genome shotgun (WGS) entry which is preliminary data.</text>
</comment>
<dbReference type="PROSITE" id="PS50920">
    <property type="entry name" value="SOLCAR"/>
    <property type="match status" value="1"/>
</dbReference>
<dbReference type="SUPFAM" id="SSF103506">
    <property type="entry name" value="Mitochondrial carrier"/>
    <property type="match status" value="1"/>
</dbReference>
<evidence type="ECO:0000313" key="11">
    <source>
        <dbReference type="Proteomes" id="UP001154282"/>
    </source>
</evidence>
<keyword evidence="11" id="KW-1185">Reference proteome</keyword>
<evidence type="ECO:0000256" key="2">
    <source>
        <dbReference type="ARBA" id="ARBA00006375"/>
    </source>
</evidence>
<dbReference type="Gene3D" id="1.50.40.10">
    <property type="entry name" value="Mitochondrial carrier domain"/>
    <property type="match status" value="1"/>
</dbReference>
<organism evidence="10 11">
    <name type="scientific">Linum tenue</name>
    <dbReference type="NCBI Taxonomy" id="586396"/>
    <lineage>
        <taxon>Eukaryota</taxon>
        <taxon>Viridiplantae</taxon>
        <taxon>Streptophyta</taxon>
        <taxon>Embryophyta</taxon>
        <taxon>Tracheophyta</taxon>
        <taxon>Spermatophyta</taxon>
        <taxon>Magnoliopsida</taxon>
        <taxon>eudicotyledons</taxon>
        <taxon>Gunneridae</taxon>
        <taxon>Pentapetalae</taxon>
        <taxon>rosids</taxon>
        <taxon>fabids</taxon>
        <taxon>Malpighiales</taxon>
        <taxon>Linaceae</taxon>
        <taxon>Linum</taxon>
    </lineage>
</organism>
<dbReference type="Pfam" id="PF00153">
    <property type="entry name" value="Mito_carr"/>
    <property type="match status" value="1"/>
</dbReference>
<evidence type="ECO:0000256" key="8">
    <source>
        <dbReference type="PROSITE-ProRule" id="PRU00282"/>
    </source>
</evidence>
<comment type="subcellular location">
    <subcellularLocation>
        <location evidence="1">Membrane</location>
        <topology evidence="1">Multi-pass membrane protein</topology>
    </subcellularLocation>
</comment>
<keyword evidence="7 8" id="KW-0472">Membrane</keyword>
<keyword evidence="4 8" id="KW-0812">Transmembrane</keyword>
<proteinExistence type="inferred from homology"/>
<evidence type="ECO:0000256" key="1">
    <source>
        <dbReference type="ARBA" id="ARBA00004141"/>
    </source>
</evidence>
<accession>A0AAV0NFU1</accession>
<dbReference type="GO" id="GO:0016020">
    <property type="term" value="C:membrane"/>
    <property type="evidence" value="ECO:0007669"/>
    <property type="project" value="UniProtKB-SubCell"/>
</dbReference>
<keyword evidence="6" id="KW-1133">Transmembrane helix</keyword>
<dbReference type="Proteomes" id="UP001154282">
    <property type="component" value="Unassembled WGS sequence"/>
</dbReference>
<comment type="similarity">
    <text evidence="2 9">Belongs to the mitochondrial carrier (TC 2.A.29) family.</text>
</comment>
<dbReference type="PANTHER" id="PTHR45667">
    <property type="entry name" value="S-ADENOSYLMETHIONINE MITOCHONDRIAL CARRIER PROTEIN"/>
    <property type="match status" value="1"/>
</dbReference>
<dbReference type="AlphaFoldDB" id="A0AAV0NFU1"/>
<evidence type="ECO:0000256" key="9">
    <source>
        <dbReference type="RuleBase" id="RU000488"/>
    </source>
</evidence>
<evidence type="ECO:0000256" key="4">
    <source>
        <dbReference type="ARBA" id="ARBA00022692"/>
    </source>
</evidence>
<name>A0AAV0NFU1_9ROSI</name>
<reference evidence="10" key="1">
    <citation type="submission" date="2022-08" db="EMBL/GenBank/DDBJ databases">
        <authorList>
            <person name="Gutierrez-Valencia J."/>
        </authorList>
    </citation>
    <scope>NUCLEOTIDE SEQUENCE</scope>
</reference>
<evidence type="ECO:0000256" key="3">
    <source>
        <dbReference type="ARBA" id="ARBA00022448"/>
    </source>
</evidence>
<protein>
    <submittedName>
        <fullName evidence="10">Uncharacterized protein</fullName>
    </submittedName>
</protein>
<evidence type="ECO:0000256" key="6">
    <source>
        <dbReference type="ARBA" id="ARBA00022989"/>
    </source>
</evidence>
<dbReference type="InterPro" id="IPR023395">
    <property type="entry name" value="MCP_dom_sf"/>
</dbReference>
<keyword evidence="3 9" id="KW-0813">Transport</keyword>
<gene>
    <name evidence="10" type="ORF">LITE_LOCUS33051</name>
</gene>